<evidence type="ECO:0000313" key="2">
    <source>
        <dbReference type="EMBL" id="EHN12825.1"/>
    </source>
</evidence>
<reference evidence="2 3" key="1">
    <citation type="journal article" date="2013" name="Biodegradation">
        <title>Quantitative proteomic analysis of ibuprofen-degrading Patulibacter sp. strain I11.</title>
        <authorList>
            <person name="Almeida B."/>
            <person name="Kjeldal H."/>
            <person name="Lolas I."/>
            <person name="Knudsen A.D."/>
            <person name="Carvalho G."/>
            <person name="Nielsen K.L."/>
            <person name="Barreto Crespo M.T."/>
            <person name="Stensballe A."/>
            <person name="Nielsen J.L."/>
        </authorList>
    </citation>
    <scope>NUCLEOTIDE SEQUENCE [LARGE SCALE GENOMIC DNA]</scope>
    <source>
        <strain evidence="2 3">I11</strain>
    </source>
</reference>
<feature type="transmembrane region" description="Helical" evidence="1">
    <location>
        <begin position="144"/>
        <end position="161"/>
    </location>
</feature>
<dbReference type="EMBL" id="AGUD01000009">
    <property type="protein sequence ID" value="EHN12825.1"/>
    <property type="molecule type" value="Genomic_DNA"/>
</dbReference>
<proteinExistence type="predicted"/>
<gene>
    <name evidence="2" type="ORF">PAI11_02720</name>
</gene>
<name>H0E0G4_9ACTN</name>
<dbReference type="Proteomes" id="UP000005143">
    <property type="component" value="Unassembled WGS sequence"/>
</dbReference>
<dbReference type="PATRIC" id="fig|1097667.3.peg.271"/>
<dbReference type="RefSeq" id="WP_007570046.1">
    <property type="nucleotide sequence ID" value="NZ_AGUD01000009.1"/>
</dbReference>
<dbReference type="OrthoDB" id="9775513at2"/>
<sequence>MSRGAVPAPARGPRAAVYLAGGAAMTVVQAGGDLTLGRVPLAVGACLLACAVLCGRRDGPWGAGLVLTLVGLGVLAVERDWTLGLELSQTAGAAGGGAVGLLLVLLLDRRVAVGVPGTAVAVTGTVAVLCWREDLPALGRPATWGVWMILLGAVNLLLWARDREVRSAGPRR</sequence>
<keyword evidence="1" id="KW-1133">Transmembrane helix</keyword>
<organism evidence="2 3">
    <name type="scientific">Patulibacter medicamentivorans</name>
    <dbReference type="NCBI Taxonomy" id="1097667"/>
    <lineage>
        <taxon>Bacteria</taxon>
        <taxon>Bacillati</taxon>
        <taxon>Actinomycetota</taxon>
        <taxon>Thermoleophilia</taxon>
        <taxon>Solirubrobacterales</taxon>
        <taxon>Patulibacteraceae</taxon>
        <taxon>Patulibacter</taxon>
    </lineage>
</organism>
<keyword evidence="1" id="KW-0812">Transmembrane</keyword>
<keyword evidence="3" id="KW-1185">Reference proteome</keyword>
<comment type="caution">
    <text evidence="2">The sequence shown here is derived from an EMBL/GenBank/DDBJ whole genome shotgun (WGS) entry which is preliminary data.</text>
</comment>
<accession>H0E0G4</accession>
<feature type="transmembrane region" description="Helical" evidence="1">
    <location>
        <begin position="114"/>
        <end position="132"/>
    </location>
</feature>
<feature type="transmembrane region" description="Helical" evidence="1">
    <location>
        <begin position="61"/>
        <end position="77"/>
    </location>
</feature>
<evidence type="ECO:0000256" key="1">
    <source>
        <dbReference type="SAM" id="Phobius"/>
    </source>
</evidence>
<feature type="transmembrane region" description="Helical" evidence="1">
    <location>
        <begin position="89"/>
        <end position="107"/>
    </location>
</feature>
<keyword evidence="1" id="KW-0472">Membrane</keyword>
<protein>
    <submittedName>
        <fullName evidence="2">Uncharacterized protein</fullName>
    </submittedName>
</protein>
<dbReference type="AlphaFoldDB" id="H0E0G4"/>
<evidence type="ECO:0000313" key="3">
    <source>
        <dbReference type="Proteomes" id="UP000005143"/>
    </source>
</evidence>
<feature type="transmembrane region" description="Helical" evidence="1">
    <location>
        <begin position="36"/>
        <end position="54"/>
    </location>
</feature>